<accession>A0A1V4HTT0</accession>
<keyword evidence="3" id="KW-1185">Reference proteome</keyword>
<sequence length="188" mass="20239">MRFKLTVSIIALLAIPGVAAAQDQSADGWQAMSYYSFQVPSTTDPLQTLVWPDVIREANAYVTTELKRPLGGKNALVTALASTYRDGDRTIIVSTALSRACESGANDKGAGIEPSTCPLRIVTIENGKVLTIKSDTGCYTDHTDPDLPAKNRNDNSYTRYDPAAGTISFRTTIGGRDVPSCARTYSLK</sequence>
<gene>
    <name evidence="2" type="ORF">B2M20_18060</name>
</gene>
<dbReference type="OrthoDB" id="8264575at2"/>
<dbReference type="EMBL" id="MWPQ01000069">
    <property type="protein sequence ID" value="OPH81386.1"/>
    <property type="molecule type" value="Genomic_DNA"/>
</dbReference>
<protein>
    <recommendedName>
        <fullName evidence="4">DUF3617 domain-containing protein</fullName>
    </recommendedName>
</protein>
<evidence type="ECO:0000313" key="3">
    <source>
        <dbReference type="Proteomes" id="UP000189940"/>
    </source>
</evidence>
<name>A0A1V4HTT0_NITVU</name>
<evidence type="ECO:0008006" key="4">
    <source>
        <dbReference type="Google" id="ProtNLM"/>
    </source>
</evidence>
<evidence type="ECO:0000256" key="1">
    <source>
        <dbReference type="SAM" id="SignalP"/>
    </source>
</evidence>
<dbReference type="AlphaFoldDB" id="A0A1V4HTT0"/>
<reference evidence="2 3" key="1">
    <citation type="submission" date="2017-02" db="EMBL/GenBank/DDBJ databases">
        <title>Genome sequence of the nitrite-oxidizing bacterium Nitrobacter vulgaris strain Ab1.</title>
        <authorList>
            <person name="Mellbye B.L."/>
            <person name="Davis E.W."/>
            <person name="Spieck E."/>
            <person name="Chang J.H."/>
            <person name="Bottomley P.J."/>
            <person name="Sayavedra-Soto L.A."/>
        </authorList>
    </citation>
    <scope>NUCLEOTIDE SEQUENCE [LARGE SCALE GENOMIC DNA]</scope>
    <source>
        <strain evidence="2 3">Ab1</strain>
    </source>
</reference>
<dbReference type="Proteomes" id="UP000189940">
    <property type="component" value="Unassembled WGS sequence"/>
</dbReference>
<evidence type="ECO:0000313" key="2">
    <source>
        <dbReference type="EMBL" id="OPH81386.1"/>
    </source>
</evidence>
<feature type="signal peptide" evidence="1">
    <location>
        <begin position="1"/>
        <end position="20"/>
    </location>
</feature>
<proteinExistence type="predicted"/>
<feature type="chain" id="PRO_5012641073" description="DUF3617 domain-containing protein" evidence="1">
    <location>
        <begin position="21"/>
        <end position="188"/>
    </location>
</feature>
<dbReference type="STRING" id="29421.B2M20_18060"/>
<keyword evidence="1" id="KW-0732">Signal</keyword>
<comment type="caution">
    <text evidence="2">The sequence shown here is derived from an EMBL/GenBank/DDBJ whole genome shotgun (WGS) entry which is preliminary data.</text>
</comment>
<organism evidence="2 3">
    <name type="scientific">Nitrobacter vulgaris</name>
    <dbReference type="NCBI Taxonomy" id="29421"/>
    <lineage>
        <taxon>Bacteria</taxon>
        <taxon>Pseudomonadati</taxon>
        <taxon>Pseudomonadota</taxon>
        <taxon>Alphaproteobacteria</taxon>
        <taxon>Hyphomicrobiales</taxon>
        <taxon>Nitrobacteraceae</taxon>
        <taxon>Nitrobacter</taxon>
    </lineage>
</organism>